<comment type="subcellular location">
    <subcellularLocation>
        <location evidence="1">Cytoplasm</location>
    </subcellularLocation>
</comment>
<comment type="caution">
    <text evidence="12">The sequence shown here is derived from an EMBL/GenBank/DDBJ whole genome shotgun (WGS) entry which is preliminary data.</text>
</comment>
<evidence type="ECO:0000256" key="5">
    <source>
        <dbReference type="ARBA" id="ARBA00022490"/>
    </source>
</evidence>
<evidence type="ECO:0000256" key="1">
    <source>
        <dbReference type="ARBA" id="ARBA00004496"/>
    </source>
</evidence>
<evidence type="ECO:0000256" key="9">
    <source>
        <dbReference type="ARBA" id="ARBA00030757"/>
    </source>
</evidence>
<keyword evidence="13" id="KW-1185">Reference proteome</keyword>
<evidence type="ECO:0000256" key="3">
    <source>
        <dbReference type="ARBA" id="ARBA00011890"/>
    </source>
</evidence>
<accession>A0ABP7FEC2</accession>
<dbReference type="GO" id="GO:0032259">
    <property type="term" value="P:methylation"/>
    <property type="evidence" value="ECO:0007669"/>
    <property type="project" value="UniProtKB-KW"/>
</dbReference>
<evidence type="ECO:0000256" key="11">
    <source>
        <dbReference type="ARBA" id="ARBA00031350"/>
    </source>
</evidence>
<dbReference type="Proteomes" id="UP001500908">
    <property type="component" value="Unassembled WGS sequence"/>
</dbReference>
<evidence type="ECO:0000256" key="7">
    <source>
        <dbReference type="ARBA" id="ARBA00022679"/>
    </source>
</evidence>
<dbReference type="PANTHER" id="PTHR11579">
    <property type="entry name" value="PROTEIN-L-ISOASPARTATE O-METHYLTRANSFERASE"/>
    <property type="match status" value="1"/>
</dbReference>
<dbReference type="InterPro" id="IPR000682">
    <property type="entry name" value="PCMT"/>
</dbReference>
<reference evidence="13" key="1">
    <citation type="journal article" date="2019" name="Int. J. Syst. Evol. Microbiol.">
        <title>The Global Catalogue of Microorganisms (GCM) 10K type strain sequencing project: providing services to taxonomists for standard genome sequencing and annotation.</title>
        <authorList>
            <consortium name="The Broad Institute Genomics Platform"/>
            <consortium name="The Broad Institute Genome Sequencing Center for Infectious Disease"/>
            <person name="Wu L."/>
            <person name="Ma J."/>
        </authorList>
    </citation>
    <scope>NUCLEOTIDE SEQUENCE [LARGE SCALE GENOMIC DNA]</scope>
    <source>
        <strain evidence="13">JCM 17137</strain>
    </source>
</reference>
<dbReference type="CDD" id="cd02440">
    <property type="entry name" value="AdoMet_MTases"/>
    <property type="match status" value="1"/>
</dbReference>
<evidence type="ECO:0000256" key="4">
    <source>
        <dbReference type="ARBA" id="ARBA00013346"/>
    </source>
</evidence>
<comment type="similarity">
    <text evidence="2">Belongs to the methyltransferase superfamily. L-isoaspartyl/D-aspartyl protein methyltransferase family.</text>
</comment>
<keyword evidence="5" id="KW-0963">Cytoplasm</keyword>
<evidence type="ECO:0000256" key="10">
    <source>
        <dbReference type="ARBA" id="ARBA00031323"/>
    </source>
</evidence>
<organism evidence="12 13">
    <name type="scientific">Salinactinospora qingdaonensis</name>
    <dbReference type="NCBI Taxonomy" id="702744"/>
    <lineage>
        <taxon>Bacteria</taxon>
        <taxon>Bacillati</taxon>
        <taxon>Actinomycetota</taxon>
        <taxon>Actinomycetes</taxon>
        <taxon>Streptosporangiales</taxon>
        <taxon>Nocardiopsidaceae</taxon>
        <taxon>Salinactinospora</taxon>
    </lineage>
</organism>
<keyword evidence="6 12" id="KW-0489">Methyltransferase</keyword>
<dbReference type="EC" id="2.1.1.77" evidence="3"/>
<evidence type="ECO:0000256" key="2">
    <source>
        <dbReference type="ARBA" id="ARBA00005369"/>
    </source>
</evidence>
<dbReference type="Pfam" id="PF01135">
    <property type="entry name" value="PCMT"/>
    <property type="match status" value="1"/>
</dbReference>
<sequence>MDQVNDTDVAARIAALADDLHARGILHDQRWRHMLRAVPRHHFAPTTGWASPDDGATPHGIDADTDPSGWWDAVYSDTSIVFQTDDGTADPTAGTGEFSSSVSAPGVVTRFLELLDLDDHHRALDIGTGSGWTAGLLSARLGAHNVTSVEVDERIAAQAAANLERAGYAPTLVVGDGANGRPDGAPYDRVHVTCGVEYVPAAWITQTRPGGVIVAPWMSGGSVGHRLRLTVVDETTAVGSFHGPAAYMMLRAQRHNRVWEAHHSEQARYSTTRLDPRAVAGAGSGAHLAVAALAPRIGWFSDIGDDGGFSLLLYELSSREDSWAGCYYQPGNTDYEVVQYGDRHLWDEVEAAYLSWVRLGRPGHDRFGLTVTTDGRQRLWVDHPERTVTLG</sequence>
<name>A0ABP7FEC2_9ACTN</name>
<gene>
    <name evidence="12" type="ORF">GCM10022402_16640</name>
</gene>
<keyword evidence="7" id="KW-0808">Transferase</keyword>
<evidence type="ECO:0000313" key="13">
    <source>
        <dbReference type="Proteomes" id="UP001500908"/>
    </source>
</evidence>
<keyword evidence="8" id="KW-0949">S-adenosyl-L-methionine</keyword>
<proteinExistence type="inferred from homology"/>
<dbReference type="PANTHER" id="PTHR11579:SF0">
    <property type="entry name" value="PROTEIN-L-ISOASPARTATE(D-ASPARTATE) O-METHYLTRANSFERASE"/>
    <property type="match status" value="1"/>
</dbReference>
<evidence type="ECO:0000256" key="6">
    <source>
        <dbReference type="ARBA" id="ARBA00022603"/>
    </source>
</evidence>
<dbReference type="InterPro" id="IPR029063">
    <property type="entry name" value="SAM-dependent_MTases_sf"/>
</dbReference>
<dbReference type="RefSeq" id="WP_344969199.1">
    <property type="nucleotide sequence ID" value="NZ_BAABDD010000006.1"/>
</dbReference>
<dbReference type="Gene3D" id="3.40.50.150">
    <property type="entry name" value="Vaccinia Virus protein VP39"/>
    <property type="match status" value="1"/>
</dbReference>
<protein>
    <recommendedName>
        <fullName evidence="4">Protein-L-isoaspartate O-methyltransferase</fullName>
        <ecNumber evidence="3">2.1.1.77</ecNumber>
    </recommendedName>
    <alternativeName>
        <fullName evidence="11">L-isoaspartyl protein carboxyl methyltransferase</fullName>
    </alternativeName>
    <alternativeName>
        <fullName evidence="9">Protein L-isoaspartyl methyltransferase</fullName>
    </alternativeName>
    <alternativeName>
        <fullName evidence="10">Protein-beta-aspartate methyltransferase</fullName>
    </alternativeName>
</protein>
<dbReference type="EMBL" id="BAABDD010000006">
    <property type="protein sequence ID" value="GAA3737308.1"/>
    <property type="molecule type" value="Genomic_DNA"/>
</dbReference>
<evidence type="ECO:0000313" key="12">
    <source>
        <dbReference type="EMBL" id="GAA3737308.1"/>
    </source>
</evidence>
<evidence type="ECO:0000256" key="8">
    <source>
        <dbReference type="ARBA" id="ARBA00022691"/>
    </source>
</evidence>
<dbReference type="SUPFAM" id="SSF53335">
    <property type="entry name" value="S-adenosyl-L-methionine-dependent methyltransferases"/>
    <property type="match status" value="1"/>
</dbReference>
<dbReference type="GO" id="GO:0008168">
    <property type="term" value="F:methyltransferase activity"/>
    <property type="evidence" value="ECO:0007669"/>
    <property type="project" value="UniProtKB-KW"/>
</dbReference>